<feature type="compositionally biased region" description="Low complexity" evidence="1">
    <location>
        <begin position="9"/>
        <end position="33"/>
    </location>
</feature>
<reference evidence="3" key="1">
    <citation type="submission" date="2014-01" db="EMBL/GenBank/DDBJ databases">
        <title>The Genome Sequence of Anopheles farauti FAR1 (V2).</title>
        <authorList>
            <consortium name="The Broad Institute Genomics Platform"/>
            <person name="Neafsey D.E."/>
            <person name="Besansky N."/>
            <person name="Howell P."/>
            <person name="Walton C."/>
            <person name="Young S.K."/>
            <person name="Zeng Q."/>
            <person name="Gargeya S."/>
            <person name="Fitzgerald M."/>
            <person name="Haas B."/>
            <person name="Abouelleil A."/>
            <person name="Allen A.W."/>
            <person name="Alvarado L."/>
            <person name="Arachchi H.M."/>
            <person name="Berlin A.M."/>
            <person name="Chapman S.B."/>
            <person name="Gainer-Dewar J."/>
            <person name="Goldberg J."/>
            <person name="Griggs A."/>
            <person name="Gujja S."/>
            <person name="Hansen M."/>
            <person name="Howarth C."/>
            <person name="Imamovic A."/>
            <person name="Ireland A."/>
            <person name="Larimer J."/>
            <person name="McCowan C."/>
            <person name="Murphy C."/>
            <person name="Pearson M."/>
            <person name="Poon T.W."/>
            <person name="Priest M."/>
            <person name="Roberts A."/>
            <person name="Saif S."/>
            <person name="Shea T."/>
            <person name="Sisk P."/>
            <person name="Sykes S."/>
            <person name="Wortman J."/>
            <person name="Nusbaum C."/>
            <person name="Birren B."/>
        </authorList>
    </citation>
    <scope>NUCLEOTIDE SEQUENCE [LARGE SCALE GENOMIC DNA]</scope>
    <source>
        <strain evidence="3">FAR1</strain>
    </source>
</reference>
<evidence type="ECO:0000256" key="1">
    <source>
        <dbReference type="SAM" id="MobiDB-lite"/>
    </source>
</evidence>
<dbReference type="AlphaFoldDB" id="A0A182QYM7"/>
<accession>A0A182QYM7</accession>
<dbReference type="Proteomes" id="UP000075886">
    <property type="component" value="Unassembled WGS sequence"/>
</dbReference>
<sequence length="111" mass="12848">MTPPPSPTPLQHQAPPQQQQQQQYQQQQHQQQPSTPPSSVEHHNHHHHSHRFQVVRAVLHDILFHHVLIDNVFVCQHVSSFEEESRPEGLGCSQPNSTPACDRHRRRACCE</sequence>
<dbReference type="EMBL" id="AXCN02002439">
    <property type="status" value="NOT_ANNOTATED_CDS"/>
    <property type="molecule type" value="Genomic_DNA"/>
</dbReference>
<reference evidence="2" key="2">
    <citation type="submission" date="2020-05" db="UniProtKB">
        <authorList>
            <consortium name="EnsemblMetazoa"/>
        </authorList>
    </citation>
    <scope>IDENTIFICATION</scope>
    <source>
        <strain evidence="2">FAR1</strain>
    </source>
</reference>
<evidence type="ECO:0000313" key="3">
    <source>
        <dbReference type="Proteomes" id="UP000075886"/>
    </source>
</evidence>
<feature type="region of interest" description="Disordered" evidence="1">
    <location>
        <begin position="1"/>
        <end position="51"/>
    </location>
</feature>
<proteinExistence type="predicted"/>
<organism evidence="2 3">
    <name type="scientific">Anopheles farauti</name>
    <dbReference type="NCBI Taxonomy" id="69004"/>
    <lineage>
        <taxon>Eukaryota</taxon>
        <taxon>Metazoa</taxon>
        <taxon>Ecdysozoa</taxon>
        <taxon>Arthropoda</taxon>
        <taxon>Hexapoda</taxon>
        <taxon>Insecta</taxon>
        <taxon>Pterygota</taxon>
        <taxon>Neoptera</taxon>
        <taxon>Endopterygota</taxon>
        <taxon>Diptera</taxon>
        <taxon>Nematocera</taxon>
        <taxon>Culicoidea</taxon>
        <taxon>Culicidae</taxon>
        <taxon>Anophelinae</taxon>
        <taxon>Anopheles</taxon>
    </lineage>
</organism>
<evidence type="ECO:0000313" key="2">
    <source>
        <dbReference type="EnsemblMetazoa" id="AFAF019511-PA"/>
    </source>
</evidence>
<dbReference type="EnsemblMetazoa" id="AFAF019511-RA">
    <property type="protein sequence ID" value="AFAF019511-PA"/>
    <property type="gene ID" value="AFAF019511"/>
</dbReference>
<protein>
    <submittedName>
        <fullName evidence="2">Uncharacterized protein</fullName>
    </submittedName>
</protein>
<feature type="region of interest" description="Disordered" evidence="1">
    <location>
        <begin position="83"/>
        <end position="103"/>
    </location>
</feature>
<dbReference type="VEuPathDB" id="VectorBase:AFAF019511"/>
<name>A0A182QYM7_9DIPT</name>
<keyword evidence="3" id="KW-1185">Reference proteome</keyword>